<dbReference type="PANTHER" id="PTHR45947:SF3">
    <property type="entry name" value="SULFOQUINOVOSYL TRANSFERASE SQD2"/>
    <property type="match status" value="1"/>
</dbReference>
<proteinExistence type="predicted"/>
<name>A0A177MRR4_METMH</name>
<dbReference type="InterPro" id="IPR001296">
    <property type="entry name" value="Glyco_trans_1"/>
</dbReference>
<evidence type="ECO:0000313" key="2">
    <source>
        <dbReference type="EMBL" id="OAI07549.1"/>
    </source>
</evidence>
<accession>A0A177MRR4</accession>
<evidence type="ECO:0000259" key="1">
    <source>
        <dbReference type="Pfam" id="PF00534"/>
    </source>
</evidence>
<dbReference type="GO" id="GO:0016757">
    <property type="term" value="F:glycosyltransferase activity"/>
    <property type="evidence" value="ECO:0007669"/>
    <property type="project" value="InterPro"/>
</dbReference>
<sequence>MRVIDFKIAPIVIPNYVDTNIYKPLDRKILRSILGLPQNQFIVLLTATSLSEVRKGSHLAVEAVRKIHPSPFILAIGKSEQNHSILFQGLNIYNTGYIYNDQLLAQYYAAADVFLFPTLADNLPTVAIETMACGTPAIAFATGGVPEIIEHGKTGWLAKTGDVQGLVDGLNYVIKRPDILNEWRIYGIDKVKERYTKEKFLAAHMRVYQNALNGDYK</sequence>
<feature type="domain" description="Glycosyl transferase family 1" evidence="1">
    <location>
        <begin position="28"/>
        <end position="187"/>
    </location>
</feature>
<organism evidence="2 3">
    <name type="scientific">Methylomonas methanica</name>
    <dbReference type="NCBI Taxonomy" id="421"/>
    <lineage>
        <taxon>Bacteria</taxon>
        <taxon>Pseudomonadati</taxon>
        <taxon>Pseudomonadota</taxon>
        <taxon>Gammaproteobacteria</taxon>
        <taxon>Methylococcales</taxon>
        <taxon>Methylococcaceae</taxon>
        <taxon>Methylomonas</taxon>
    </lineage>
</organism>
<dbReference type="Pfam" id="PF00534">
    <property type="entry name" value="Glycos_transf_1"/>
    <property type="match status" value="1"/>
</dbReference>
<protein>
    <recommendedName>
        <fullName evidence="1">Glycosyl transferase family 1 domain-containing protein</fullName>
    </recommendedName>
</protein>
<dbReference type="EMBL" id="LUUG01000050">
    <property type="protein sequence ID" value="OAI07549.1"/>
    <property type="molecule type" value="Genomic_DNA"/>
</dbReference>
<dbReference type="InterPro" id="IPR050194">
    <property type="entry name" value="Glycosyltransferase_grp1"/>
</dbReference>
<evidence type="ECO:0000313" key="3">
    <source>
        <dbReference type="Proteomes" id="UP000078090"/>
    </source>
</evidence>
<dbReference type="Gene3D" id="3.40.50.2000">
    <property type="entry name" value="Glycogen Phosphorylase B"/>
    <property type="match status" value="2"/>
</dbReference>
<comment type="caution">
    <text evidence="2">The sequence shown here is derived from an EMBL/GenBank/DDBJ whole genome shotgun (WGS) entry which is preliminary data.</text>
</comment>
<dbReference type="AlphaFoldDB" id="A0A177MRR4"/>
<reference evidence="3" key="1">
    <citation type="submission" date="2016-03" db="EMBL/GenBank/DDBJ databases">
        <authorList>
            <person name="Heylen K."/>
            <person name="De Vos P."/>
            <person name="Vekeman B."/>
        </authorList>
    </citation>
    <scope>NUCLEOTIDE SEQUENCE [LARGE SCALE GENOMIC DNA]</scope>
    <source>
        <strain evidence="3">R-45363</strain>
    </source>
</reference>
<gene>
    <name evidence="2" type="ORF">A1332_08680</name>
</gene>
<dbReference type="Proteomes" id="UP000078090">
    <property type="component" value="Unassembled WGS sequence"/>
</dbReference>
<dbReference type="SUPFAM" id="SSF53756">
    <property type="entry name" value="UDP-Glycosyltransferase/glycogen phosphorylase"/>
    <property type="match status" value="1"/>
</dbReference>
<dbReference type="PANTHER" id="PTHR45947">
    <property type="entry name" value="SULFOQUINOVOSYL TRANSFERASE SQD2"/>
    <property type="match status" value="1"/>
</dbReference>